<protein>
    <submittedName>
        <fullName evidence="5">DNA mismatch repair protein</fullName>
    </submittedName>
</protein>
<reference evidence="5 7" key="1">
    <citation type="submission" date="2019-02" db="EMBL/GenBank/DDBJ databases">
        <title>Pedobacter sp. RP-3-8 sp. nov., isolated from Arctic soil.</title>
        <authorList>
            <person name="Dahal R.H."/>
        </authorList>
    </citation>
    <scope>NUCLEOTIDE SEQUENCE [LARGE SCALE GENOMIC DNA]</scope>
    <source>
        <strain evidence="5 7">RP-3-8</strain>
    </source>
</reference>
<sequence>MIIINNEGVIELIKDEKQTKQQHPNFLADKQTVEDLNLQGKFKQQSVYSLFNHLQTRGGEKVLEGMFARPLNNVEQINKRSALFAFIQQHNIIFPVIRSQVESMEDYLAGGAGAALPRVAWGIFAKKFKQVLFHNAELLQLQAGQSVTIEVLQAFRDFFSELKGKAGVSVYQGDLDTALRVLQDSRLQGILDAPEGQLSLMQLIRNDYVIRHAMISQMEGLLKLIYELDVYVGVAAVAADQGFVYAKALPVAQMLLDMEGFRHPALKNGVSNNLHLTRERNMLFLTGANMAGKSTFMKSMGIAVYLAHMGFPIAARRMEFSVKDGLFSSINVSDNLDMGYSHFYAEVLRTKTVAKAVSESEDLYVLFDELFKGTNVKDAYDATLAVTKAFSENRNSFFVVSTHIIEVGEALGKVSDNVQFSFLPTVMKDGVPTYPYTLASGITTDRQGMIIIENEKIVEIIKAEQYVN</sequence>
<dbReference type="OrthoDB" id="1097361at2"/>
<evidence type="ECO:0000256" key="2">
    <source>
        <dbReference type="ARBA" id="ARBA00022840"/>
    </source>
</evidence>
<dbReference type="EMBL" id="SJSM01000033">
    <property type="protein sequence ID" value="TCC84507.1"/>
    <property type="molecule type" value="Genomic_DNA"/>
</dbReference>
<dbReference type="InterPro" id="IPR000432">
    <property type="entry name" value="DNA_mismatch_repair_MutS_C"/>
</dbReference>
<evidence type="ECO:0000259" key="4">
    <source>
        <dbReference type="SMART" id="SM00534"/>
    </source>
</evidence>
<dbReference type="Proteomes" id="UP000309594">
    <property type="component" value="Unassembled WGS sequence"/>
</dbReference>
<dbReference type="Proteomes" id="UP000291117">
    <property type="component" value="Unassembled WGS sequence"/>
</dbReference>
<keyword evidence="3" id="KW-0238">DNA-binding</keyword>
<feature type="domain" description="DNA mismatch repair proteins mutS family" evidence="4">
    <location>
        <begin position="280"/>
        <end position="468"/>
    </location>
</feature>
<dbReference type="GO" id="GO:0005524">
    <property type="term" value="F:ATP binding"/>
    <property type="evidence" value="ECO:0007669"/>
    <property type="project" value="UniProtKB-KW"/>
</dbReference>
<dbReference type="EMBL" id="SWDX01000019">
    <property type="protein sequence ID" value="TKC55193.1"/>
    <property type="molecule type" value="Genomic_DNA"/>
</dbReference>
<dbReference type="SUPFAM" id="SSF48334">
    <property type="entry name" value="DNA repair protein MutS, domain III"/>
    <property type="match status" value="1"/>
</dbReference>
<evidence type="ECO:0000256" key="3">
    <source>
        <dbReference type="ARBA" id="ARBA00023125"/>
    </source>
</evidence>
<dbReference type="InterPro" id="IPR036187">
    <property type="entry name" value="DNA_mismatch_repair_MutS_sf"/>
</dbReference>
<dbReference type="Gene3D" id="3.40.50.300">
    <property type="entry name" value="P-loop containing nucleotide triphosphate hydrolases"/>
    <property type="match status" value="1"/>
</dbReference>
<accession>A0A4R0MEM5</accession>
<accession>A0A4U1FZ54</accession>
<dbReference type="Gene3D" id="1.10.1420.10">
    <property type="match status" value="1"/>
</dbReference>
<dbReference type="GO" id="GO:0030983">
    <property type="term" value="F:mismatched DNA binding"/>
    <property type="evidence" value="ECO:0007669"/>
    <property type="project" value="InterPro"/>
</dbReference>
<reference evidence="6 8" key="2">
    <citation type="submission" date="2019-04" db="EMBL/GenBank/DDBJ databases">
        <title>Pedobacter sp. RP-1-16 sp. nov., isolated from Arctic soil.</title>
        <authorList>
            <person name="Dahal R.H."/>
            <person name="Kim D.-U."/>
        </authorList>
    </citation>
    <scope>NUCLEOTIDE SEQUENCE [LARGE SCALE GENOMIC DNA]</scope>
    <source>
        <strain evidence="6 8">RP-1-16</strain>
    </source>
</reference>
<dbReference type="InterPro" id="IPR045076">
    <property type="entry name" value="MutS"/>
</dbReference>
<comment type="caution">
    <text evidence="5">The sequence shown here is derived from an EMBL/GenBank/DDBJ whole genome shotgun (WGS) entry which is preliminary data.</text>
</comment>
<evidence type="ECO:0000313" key="7">
    <source>
        <dbReference type="Proteomes" id="UP000291117"/>
    </source>
</evidence>
<dbReference type="SMART" id="SM00534">
    <property type="entry name" value="MUTSac"/>
    <property type="match status" value="1"/>
</dbReference>
<organism evidence="5 7">
    <name type="scientific">Pedobacter hiemivivus</name>
    <dbReference type="NCBI Taxonomy" id="2530454"/>
    <lineage>
        <taxon>Bacteria</taxon>
        <taxon>Pseudomonadati</taxon>
        <taxon>Bacteroidota</taxon>
        <taxon>Sphingobacteriia</taxon>
        <taxon>Sphingobacteriales</taxon>
        <taxon>Sphingobacteriaceae</taxon>
        <taxon>Pedobacter</taxon>
    </lineage>
</organism>
<keyword evidence="2" id="KW-0067">ATP-binding</keyword>
<proteinExistence type="predicted"/>
<keyword evidence="7" id="KW-1185">Reference proteome</keyword>
<dbReference type="GO" id="GO:0140664">
    <property type="term" value="F:ATP-dependent DNA damage sensor activity"/>
    <property type="evidence" value="ECO:0007669"/>
    <property type="project" value="InterPro"/>
</dbReference>
<dbReference type="Pfam" id="PF00488">
    <property type="entry name" value="MutS_V"/>
    <property type="match status" value="1"/>
</dbReference>
<evidence type="ECO:0000313" key="8">
    <source>
        <dbReference type="Proteomes" id="UP000309594"/>
    </source>
</evidence>
<evidence type="ECO:0000313" key="6">
    <source>
        <dbReference type="EMBL" id="TKC55193.1"/>
    </source>
</evidence>
<gene>
    <name evidence="5" type="ORF">EZ444_25350</name>
    <name evidence="6" type="ORF">FBD94_25385</name>
</gene>
<name>A0A4R0MEM5_9SPHI</name>
<evidence type="ECO:0000256" key="1">
    <source>
        <dbReference type="ARBA" id="ARBA00022741"/>
    </source>
</evidence>
<dbReference type="GO" id="GO:0006298">
    <property type="term" value="P:mismatch repair"/>
    <property type="evidence" value="ECO:0007669"/>
    <property type="project" value="InterPro"/>
</dbReference>
<dbReference type="SUPFAM" id="SSF52540">
    <property type="entry name" value="P-loop containing nucleoside triphosphate hydrolases"/>
    <property type="match status" value="1"/>
</dbReference>
<keyword evidence="1" id="KW-0547">Nucleotide-binding</keyword>
<evidence type="ECO:0000313" key="5">
    <source>
        <dbReference type="EMBL" id="TCC84507.1"/>
    </source>
</evidence>
<dbReference type="PANTHER" id="PTHR11361:SF99">
    <property type="entry name" value="DNA MISMATCH REPAIR PROTEIN"/>
    <property type="match status" value="1"/>
</dbReference>
<dbReference type="InterPro" id="IPR027417">
    <property type="entry name" value="P-loop_NTPase"/>
</dbReference>
<dbReference type="PANTHER" id="PTHR11361">
    <property type="entry name" value="DNA MISMATCH REPAIR PROTEIN MUTS FAMILY MEMBER"/>
    <property type="match status" value="1"/>
</dbReference>
<dbReference type="AlphaFoldDB" id="A0A4R0MEM5"/>